<evidence type="ECO:0000313" key="2">
    <source>
        <dbReference type="EMBL" id="TNN70187.1"/>
    </source>
</evidence>
<dbReference type="EMBL" id="SRLO01000166">
    <property type="protein sequence ID" value="TNN70187.1"/>
    <property type="molecule type" value="Genomic_DNA"/>
</dbReference>
<sequence>MQKEMLRQKREAVQVRERKRQTKQLQQLMMLSRVVTGPSHPPNPFHFSPPPREAELNTLDLGRPAGPPWHLEPLACCQC</sequence>
<keyword evidence="3" id="KW-1185">Reference proteome</keyword>
<dbReference type="Proteomes" id="UP000314294">
    <property type="component" value="Unassembled WGS sequence"/>
</dbReference>
<reference evidence="2 3" key="1">
    <citation type="submission" date="2019-03" db="EMBL/GenBank/DDBJ databases">
        <title>First draft genome of Liparis tanakae, snailfish: a comprehensive survey of snailfish specific genes.</title>
        <authorList>
            <person name="Kim W."/>
            <person name="Song I."/>
            <person name="Jeong J.-H."/>
            <person name="Kim D."/>
            <person name="Kim S."/>
            <person name="Ryu S."/>
            <person name="Song J.Y."/>
            <person name="Lee S.K."/>
        </authorList>
    </citation>
    <scope>NUCLEOTIDE SEQUENCE [LARGE SCALE GENOMIC DNA]</scope>
    <source>
        <tissue evidence="2">Muscle</tissue>
    </source>
</reference>
<comment type="caution">
    <text evidence="2">The sequence shown here is derived from an EMBL/GenBank/DDBJ whole genome shotgun (WGS) entry which is preliminary data.</text>
</comment>
<organism evidence="2 3">
    <name type="scientific">Liparis tanakae</name>
    <name type="common">Tanaka's snailfish</name>
    <dbReference type="NCBI Taxonomy" id="230148"/>
    <lineage>
        <taxon>Eukaryota</taxon>
        <taxon>Metazoa</taxon>
        <taxon>Chordata</taxon>
        <taxon>Craniata</taxon>
        <taxon>Vertebrata</taxon>
        <taxon>Euteleostomi</taxon>
        <taxon>Actinopterygii</taxon>
        <taxon>Neopterygii</taxon>
        <taxon>Teleostei</taxon>
        <taxon>Neoteleostei</taxon>
        <taxon>Acanthomorphata</taxon>
        <taxon>Eupercaria</taxon>
        <taxon>Perciformes</taxon>
        <taxon>Cottioidei</taxon>
        <taxon>Cottales</taxon>
        <taxon>Liparidae</taxon>
        <taxon>Liparis</taxon>
    </lineage>
</organism>
<protein>
    <submittedName>
        <fullName evidence="2">Uncharacterized protein</fullName>
    </submittedName>
</protein>
<feature type="compositionally biased region" description="Basic and acidic residues" evidence="1">
    <location>
        <begin position="1"/>
        <end position="16"/>
    </location>
</feature>
<accession>A0A4Z2HWW2</accession>
<evidence type="ECO:0000256" key="1">
    <source>
        <dbReference type="SAM" id="MobiDB-lite"/>
    </source>
</evidence>
<gene>
    <name evidence="2" type="ORF">EYF80_019558</name>
</gene>
<proteinExistence type="predicted"/>
<evidence type="ECO:0000313" key="3">
    <source>
        <dbReference type="Proteomes" id="UP000314294"/>
    </source>
</evidence>
<dbReference type="AlphaFoldDB" id="A0A4Z2HWW2"/>
<feature type="region of interest" description="Disordered" evidence="1">
    <location>
        <begin position="1"/>
        <end position="22"/>
    </location>
</feature>
<name>A0A4Z2HWW2_9TELE</name>